<keyword evidence="1" id="KW-1133">Transmembrane helix</keyword>
<feature type="transmembrane region" description="Helical" evidence="1">
    <location>
        <begin position="14"/>
        <end position="36"/>
    </location>
</feature>
<accession>A0A165AG55</accession>
<name>A0A165AG55_9SYNE</name>
<gene>
    <name evidence="2" type="ORF">FLM9_1085</name>
</gene>
<dbReference type="EMBL" id="FITM01000118">
    <property type="protein sequence ID" value="SAY39038.1"/>
    <property type="molecule type" value="Genomic_DNA"/>
</dbReference>
<reference evidence="3" key="1">
    <citation type="submission" date="2016-02" db="EMBL/GenBank/DDBJ databases">
        <authorList>
            <person name="liu f."/>
        </authorList>
    </citation>
    <scope>NUCLEOTIDE SEQUENCE [LARGE SCALE GENOMIC DNA]</scope>
</reference>
<sequence length="43" mass="4919">MTIFETPPSWNSKIYLNFSVFGIFLTITVITLCMNLRTISASF</sequence>
<dbReference type="AlphaFoldDB" id="A0A165AG55"/>
<proteinExistence type="predicted"/>
<evidence type="ECO:0000313" key="3">
    <source>
        <dbReference type="Proteomes" id="UP000182631"/>
    </source>
</evidence>
<keyword evidence="1" id="KW-0812">Transmembrane</keyword>
<evidence type="ECO:0000313" key="2">
    <source>
        <dbReference type="EMBL" id="SAY39038.1"/>
    </source>
</evidence>
<dbReference type="Proteomes" id="UP000182631">
    <property type="component" value="Unassembled WGS sequence"/>
</dbReference>
<keyword evidence="3" id="KW-1185">Reference proteome</keyword>
<organism evidence="2 3">
    <name type="scientific">Candidatus Synechococcus spongiarum</name>
    <dbReference type="NCBI Taxonomy" id="431041"/>
    <lineage>
        <taxon>Bacteria</taxon>
        <taxon>Bacillati</taxon>
        <taxon>Cyanobacteriota</taxon>
        <taxon>Cyanophyceae</taxon>
        <taxon>Synechococcales</taxon>
        <taxon>Synechococcaceae</taxon>
        <taxon>Synechococcus</taxon>
    </lineage>
</organism>
<evidence type="ECO:0000256" key="1">
    <source>
        <dbReference type="SAM" id="Phobius"/>
    </source>
</evidence>
<protein>
    <submittedName>
        <fullName evidence="2">Uncharacterized protein</fullName>
    </submittedName>
</protein>
<keyword evidence="1" id="KW-0472">Membrane</keyword>